<keyword evidence="2" id="KW-1185">Reference proteome</keyword>
<dbReference type="PANTHER" id="PTHR35868">
    <property type="entry name" value="DUF2804 DOMAIN-CONTAINING PROTEIN-RELATED"/>
    <property type="match status" value="1"/>
</dbReference>
<dbReference type="InterPro" id="IPR021243">
    <property type="entry name" value="DUF2804"/>
</dbReference>
<accession>A0A4R4EFE9</accession>
<comment type="caution">
    <text evidence="1">The sequence shown here is derived from an EMBL/GenBank/DDBJ whole genome shotgun (WGS) entry which is preliminary data.</text>
</comment>
<dbReference type="OrthoDB" id="9762066at2"/>
<evidence type="ECO:0000313" key="1">
    <source>
        <dbReference type="EMBL" id="TCZ78479.1"/>
    </source>
</evidence>
<dbReference type="Proteomes" id="UP000295418">
    <property type="component" value="Unassembled WGS sequence"/>
</dbReference>
<gene>
    <name evidence="1" type="ORF">E0485_08115</name>
</gene>
<dbReference type="PANTHER" id="PTHR35868:SF3">
    <property type="entry name" value="DUF2804 DOMAIN-CONTAINING PROTEIN"/>
    <property type="match status" value="1"/>
</dbReference>
<evidence type="ECO:0000313" key="2">
    <source>
        <dbReference type="Proteomes" id="UP000295418"/>
    </source>
</evidence>
<reference evidence="1 2" key="1">
    <citation type="submission" date="2019-03" db="EMBL/GenBank/DDBJ databases">
        <authorList>
            <person name="Kim M.K.M."/>
        </authorList>
    </citation>
    <scope>NUCLEOTIDE SEQUENCE [LARGE SCALE GENOMIC DNA]</scope>
    <source>
        <strain evidence="1 2">18JY21-1</strain>
    </source>
</reference>
<dbReference type="Pfam" id="PF10974">
    <property type="entry name" value="DUF2804"/>
    <property type="match status" value="1"/>
</dbReference>
<dbReference type="AlphaFoldDB" id="A0A4R4EFE9"/>
<proteinExistence type="predicted"/>
<sequence length="331" mass="37968">MNQVDLCDANGKLLHDSVGWSRYPMIRCNVTGHPLRKKKWNYWCVTNAKCLFSVTISNLDYAAAMFMYVLDLDTLEFEEQTVVVPFGRGCDMPDEVNASVQFAGKQMQIVFHYESGITTIRVRCENFGGKLLTAELEIHCPSDHETLNVVVPWNANRFQFTSKQNCLRTNGKLMWGDREYLFDPSDSFACLDYGRGVWKYKSTWNWGSASGMQQGRLIGITFGGRWTDGTGVTENGIVVEGKLSKLGEDMVWKYNPSDYMKPWLLETSKTDRVSLKFVPFYERIAKTKAVIIDSEVHQMIGRYYGYVVTDEDEKLEIDGLVGWAEDHRARW</sequence>
<organism evidence="1 2">
    <name type="scientific">Paenibacillus albiflavus</name>
    <dbReference type="NCBI Taxonomy" id="2545760"/>
    <lineage>
        <taxon>Bacteria</taxon>
        <taxon>Bacillati</taxon>
        <taxon>Bacillota</taxon>
        <taxon>Bacilli</taxon>
        <taxon>Bacillales</taxon>
        <taxon>Paenibacillaceae</taxon>
        <taxon>Paenibacillus</taxon>
    </lineage>
</organism>
<name>A0A4R4EFE9_9BACL</name>
<protein>
    <submittedName>
        <fullName evidence="1">DUF2804 domain-containing protein</fullName>
    </submittedName>
</protein>
<dbReference type="EMBL" id="SKFG01000005">
    <property type="protein sequence ID" value="TCZ78479.1"/>
    <property type="molecule type" value="Genomic_DNA"/>
</dbReference>